<gene>
    <name evidence="3" type="ORF">I0K15_02340</name>
</gene>
<dbReference type="Proteomes" id="UP000594800">
    <property type="component" value="Chromosome"/>
</dbReference>
<name>A0A7S9LSZ5_9RHOB</name>
<dbReference type="SUPFAM" id="SSF53474">
    <property type="entry name" value="alpha/beta-Hydrolases"/>
    <property type="match status" value="1"/>
</dbReference>
<sequence>MLVRALDDWDDAYANGAHIEGAEGYPPRWAGAAAAFRETVPEVRLDIGYGAGAREALDLFLPESAPRGLAVFVHGGYWRQFAKGDWSHLAAGAVARGYAVAIPSYTLCPEAKIAAITGQVARAIAQAAGIVPGPIFLAGHSAGGHLVTRMASAASPLGQGSAMRLKTVLSISGLHDLRPLLRTTLNRDLRLDWEEATAESPALHPPRQGTRHIAWVGADERPEFIRQSELIANIWAGCGATTMLEVEAGRHHFDVIDGLTDPKSAMLDAWLG</sequence>
<dbReference type="InterPro" id="IPR050300">
    <property type="entry name" value="GDXG_lipolytic_enzyme"/>
</dbReference>
<evidence type="ECO:0000313" key="4">
    <source>
        <dbReference type="Proteomes" id="UP000594800"/>
    </source>
</evidence>
<organism evidence="3 4">
    <name type="scientific">Pontivivens ytuae</name>
    <dbReference type="NCBI Taxonomy" id="2789856"/>
    <lineage>
        <taxon>Bacteria</taxon>
        <taxon>Pseudomonadati</taxon>
        <taxon>Pseudomonadota</taxon>
        <taxon>Alphaproteobacteria</taxon>
        <taxon>Rhodobacterales</taxon>
        <taxon>Paracoccaceae</taxon>
        <taxon>Pontivivens</taxon>
    </lineage>
</organism>
<dbReference type="AlphaFoldDB" id="A0A7S9LSZ5"/>
<dbReference type="InterPro" id="IPR029058">
    <property type="entry name" value="AB_hydrolase_fold"/>
</dbReference>
<dbReference type="Pfam" id="PF20434">
    <property type="entry name" value="BD-FAE"/>
    <property type="match status" value="1"/>
</dbReference>
<keyword evidence="4" id="KW-1185">Reference proteome</keyword>
<dbReference type="PANTHER" id="PTHR48081">
    <property type="entry name" value="AB HYDROLASE SUPERFAMILY PROTEIN C4A8.06C"/>
    <property type="match status" value="1"/>
</dbReference>
<protein>
    <submittedName>
        <fullName evidence="3">Alpha/beta hydrolase</fullName>
    </submittedName>
</protein>
<dbReference type="EMBL" id="CP064942">
    <property type="protein sequence ID" value="QPH54643.1"/>
    <property type="molecule type" value="Genomic_DNA"/>
</dbReference>
<dbReference type="KEGG" id="poz:I0K15_02340"/>
<evidence type="ECO:0000259" key="2">
    <source>
        <dbReference type="Pfam" id="PF20434"/>
    </source>
</evidence>
<dbReference type="RefSeq" id="WP_196103852.1">
    <property type="nucleotide sequence ID" value="NZ_CP064942.1"/>
</dbReference>
<keyword evidence="1 3" id="KW-0378">Hydrolase</keyword>
<feature type="domain" description="BD-FAE-like" evidence="2">
    <location>
        <begin position="57"/>
        <end position="179"/>
    </location>
</feature>
<dbReference type="InterPro" id="IPR049492">
    <property type="entry name" value="BD-FAE-like_dom"/>
</dbReference>
<evidence type="ECO:0000313" key="3">
    <source>
        <dbReference type="EMBL" id="QPH54643.1"/>
    </source>
</evidence>
<reference evidence="3 4" key="1">
    <citation type="submission" date="2020-11" db="EMBL/GenBank/DDBJ databases">
        <title>Description of Pontivivens ytuae sp. nov. isolated from deep sea sediment of Mariana Trench.</title>
        <authorList>
            <person name="Wang Z."/>
            <person name="Sun Q.-L."/>
            <person name="Xu X.-D."/>
            <person name="Tang Y.-Z."/>
            <person name="Zhang J."/>
        </authorList>
    </citation>
    <scope>NUCLEOTIDE SEQUENCE [LARGE SCALE GENOMIC DNA]</scope>
    <source>
        <strain evidence="3 4">MT2928</strain>
    </source>
</reference>
<proteinExistence type="predicted"/>
<accession>A0A7S9LSZ5</accession>
<dbReference type="PANTHER" id="PTHR48081:SF33">
    <property type="entry name" value="KYNURENINE FORMAMIDASE"/>
    <property type="match status" value="1"/>
</dbReference>
<dbReference type="Gene3D" id="3.40.50.1820">
    <property type="entry name" value="alpha/beta hydrolase"/>
    <property type="match status" value="1"/>
</dbReference>
<evidence type="ECO:0000256" key="1">
    <source>
        <dbReference type="ARBA" id="ARBA00022801"/>
    </source>
</evidence>
<dbReference type="GO" id="GO:0016787">
    <property type="term" value="F:hydrolase activity"/>
    <property type="evidence" value="ECO:0007669"/>
    <property type="project" value="UniProtKB-KW"/>
</dbReference>